<evidence type="ECO:0000313" key="4">
    <source>
        <dbReference type="Proteomes" id="UP000823399"/>
    </source>
</evidence>
<dbReference type="PANTHER" id="PTHR36681">
    <property type="entry name" value="NUCLEAR GTPASE, GERMINAL CENTER-ASSOCIATED, TANDEM DUPLICATE 3"/>
    <property type="match status" value="1"/>
</dbReference>
<dbReference type="EMBL" id="JABBWM010000106">
    <property type="protein sequence ID" value="KAG2090104.1"/>
    <property type="molecule type" value="Genomic_DNA"/>
</dbReference>
<sequence>MENPVLEQLEGQVHDPSETAHILPDDIHRCYELIRAANHKLQQELEIADSRGREDYDKDLGRWKIDAQKLGDSELQPRKFAFIGRTGVGKSTAINAILGAPVLSTAADTEVIYENLPPSEWRVSVQFIEEHDWETTLSNMLDDLEVYRNKGPSNHGRGTHDDSGPAMEAWETLKQESPSYFLVYPHLRTLSFPPPEQDIHTLLEHEAVASKLGTEISICGVGFDKLELQESCNWKSQFNSYLNHAQLRPYLTSYSNIAAGGPPESSVWHLVDRVRIYGAFEVLASRAVALVDVPGFGDANKTRTNRTEEYLKTAEVVVLVADIKRAVDDQTMRDYLKKFLRTMIRVDGSMESLLIVLTGADVPINEDQLHHLDVKQRSVIQEMCQAIDRLSDSLKELEDSSKKLSAPTYNNFKEHMEHQQRRNEITSKLQTKQADKSTYIAHQRAARVREVFLHLYRQVYHNISNQDNAKEPPPLPVFCVGSTDFNQLLGVGGRNKAPSVFTNPEDTGIPQLCRHIHDFGRKRALSDIKAHIDQCTLLRAEVNSFFKLLSARNDSMSTTHQKAARIALKKFKRVVEDTCEDSGGKIDDSINELENALRDEAENAADCSLDIITSLGVYPYQTYRAAMRREGEWQRIDLNEDLVRDMLEGSVSRIWHELFNDSWKSELELLIYSILGHYRAAIGSIKDGEKQNAKPKIATRVQDAIKAEDILDTAKQRYLFAISKMQRQGLLEFGGSFKGFIRNELKAHYDLVGSERGKGMLQRMKDMNEEYFRTDNAQKLYSGLVDDVMLAIRSAKNAGDRALEETIPRLCAHIERSTSNLWQRSHSLRIGTKSAIRRRWSNAPMYGDWLYFLRLGNLLYVLYSYLSLGHVYARSRNNTPI</sequence>
<protein>
    <recommendedName>
        <fullName evidence="2">Dynamin N-terminal domain-containing protein</fullName>
    </recommendedName>
</protein>
<dbReference type="PANTHER" id="PTHR36681:SF3">
    <property type="entry name" value="NUCLEAR GTPASE, GERMINAL CENTER-ASSOCIATED, TANDEM DUPLICATE 3"/>
    <property type="match status" value="1"/>
</dbReference>
<dbReference type="Gene3D" id="3.40.50.300">
    <property type="entry name" value="P-loop containing nucleotide triphosphate hydrolases"/>
    <property type="match status" value="2"/>
</dbReference>
<keyword evidence="1" id="KW-0472">Membrane</keyword>
<evidence type="ECO:0000256" key="1">
    <source>
        <dbReference type="SAM" id="Phobius"/>
    </source>
</evidence>
<keyword evidence="1" id="KW-0812">Transmembrane</keyword>
<dbReference type="InterPro" id="IPR027417">
    <property type="entry name" value="P-loop_NTPase"/>
</dbReference>
<feature type="transmembrane region" description="Helical" evidence="1">
    <location>
        <begin position="849"/>
        <end position="868"/>
    </location>
</feature>
<comment type="caution">
    <text evidence="3">The sequence shown here is derived from an EMBL/GenBank/DDBJ whole genome shotgun (WGS) entry which is preliminary data.</text>
</comment>
<dbReference type="Proteomes" id="UP000823399">
    <property type="component" value="Unassembled WGS sequence"/>
</dbReference>
<accession>A0A9P7EV85</accession>
<evidence type="ECO:0000313" key="3">
    <source>
        <dbReference type="EMBL" id="KAG2090104.1"/>
    </source>
</evidence>
<feature type="non-terminal residue" evidence="3">
    <location>
        <position position="1"/>
    </location>
</feature>
<dbReference type="AlphaFoldDB" id="A0A9P7EV85"/>
<keyword evidence="4" id="KW-1185">Reference proteome</keyword>
<dbReference type="RefSeq" id="XP_041286102.1">
    <property type="nucleotide sequence ID" value="XM_041440707.1"/>
</dbReference>
<reference evidence="3" key="1">
    <citation type="journal article" date="2020" name="New Phytol.">
        <title>Comparative genomics reveals dynamic genome evolution in host specialist ectomycorrhizal fungi.</title>
        <authorList>
            <person name="Lofgren L.A."/>
            <person name="Nguyen N.H."/>
            <person name="Vilgalys R."/>
            <person name="Ruytinx J."/>
            <person name="Liao H.L."/>
            <person name="Branco S."/>
            <person name="Kuo A."/>
            <person name="LaButti K."/>
            <person name="Lipzen A."/>
            <person name="Andreopoulos W."/>
            <person name="Pangilinan J."/>
            <person name="Riley R."/>
            <person name="Hundley H."/>
            <person name="Na H."/>
            <person name="Barry K."/>
            <person name="Grigoriev I.V."/>
            <person name="Stajich J.E."/>
            <person name="Kennedy P.G."/>
        </authorList>
    </citation>
    <scope>NUCLEOTIDE SEQUENCE</scope>
    <source>
        <strain evidence="3">FC423</strain>
    </source>
</reference>
<dbReference type="OrthoDB" id="3598281at2759"/>
<dbReference type="SUPFAM" id="SSF52540">
    <property type="entry name" value="P-loop containing nucleoside triphosphate hydrolases"/>
    <property type="match status" value="1"/>
</dbReference>
<name>A0A9P7EV85_9AGAM</name>
<proteinExistence type="predicted"/>
<gene>
    <name evidence="3" type="ORF">F5147DRAFT_764469</name>
</gene>
<dbReference type="GeneID" id="64702966"/>
<keyword evidence="1" id="KW-1133">Transmembrane helix</keyword>
<dbReference type="Pfam" id="PF00350">
    <property type="entry name" value="Dynamin_N"/>
    <property type="match status" value="1"/>
</dbReference>
<dbReference type="InterPro" id="IPR045063">
    <property type="entry name" value="Dynamin_N"/>
</dbReference>
<organism evidence="3 4">
    <name type="scientific">Suillus discolor</name>
    <dbReference type="NCBI Taxonomy" id="1912936"/>
    <lineage>
        <taxon>Eukaryota</taxon>
        <taxon>Fungi</taxon>
        <taxon>Dikarya</taxon>
        <taxon>Basidiomycota</taxon>
        <taxon>Agaricomycotina</taxon>
        <taxon>Agaricomycetes</taxon>
        <taxon>Agaricomycetidae</taxon>
        <taxon>Boletales</taxon>
        <taxon>Suillineae</taxon>
        <taxon>Suillaceae</taxon>
        <taxon>Suillus</taxon>
    </lineage>
</organism>
<evidence type="ECO:0000259" key="2">
    <source>
        <dbReference type="Pfam" id="PF00350"/>
    </source>
</evidence>
<feature type="domain" description="Dynamin N-terminal" evidence="2">
    <location>
        <begin position="81"/>
        <end position="334"/>
    </location>
</feature>